<feature type="compositionally biased region" description="Basic and acidic residues" evidence="2">
    <location>
        <begin position="2840"/>
        <end position="2861"/>
    </location>
</feature>
<accession>C3Z3X9</accession>
<gene>
    <name evidence="3" type="ORF">BRAFLDRAFT_78521</name>
</gene>
<feature type="compositionally biased region" description="Polar residues" evidence="2">
    <location>
        <begin position="2401"/>
        <end position="2417"/>
    </location>
</feature>
<feature type="region of interest" description="Disordered" evidence="2">
    <location>
        <begin position="2635"/>
        <end position="2718"/>
    </location>
</feature>
<feature type="coiled-coil region" evidence="1">
    <location>
        <begin position="552"/>
        <end position="612"/>
    </location>
</feature>
<dbReference type="EMBL" id="GG666578">
    <property type="protein sequence ID" value="EEN52592.1"/>
    <property type="molecule type" value="Genomic_DNA"/>
</dbReference>
<name>C3Z3X9_BRAFL</name>
<feature type="region of interest" description="Disordered" evidence="2">
    <location>
        <begin position="2401"/>
        <end position="2420"/>
    </location>
</feature>
<evidence type="ECO:0000256" key="1">
    <source>
        <dbReference type="SAM" id="Coils"/>
    </source>
</evidence>
<keyword evidence="1" id="KW-0175">Coiled coil</keyword>
<evidence type="ECO:0000313" key="3">
    <source>
        <dbReference type="EMBL" id="EEN52592.1"/>
    </source>
</evidence>
<reference evidence="3" key="1">
    <citation type="journal article" date="2008" name="Nature">
        <title>The amphioxus genome and the evolution of the chordate karyotype.</title>
        <authorList>
            <consortium name="US DOE Joint Genome Institute (JGI-PGF)"/>
            <person name="Putnam N.H."/>
            <person name="Butts T."/>
            <person name="Ferrier D.E.K."/>
            <person name="Furlong R.F."/>
            <person name="Hellsten U."/>
            <person name="Kawashima T."/>
            <person name="Robinson-Rechavi M."/>
            <person name="Shoguchi E."/>
            <person name="Terry A."/>
            <person name="Yu J.-K."/>
            <person name="Benito-Gutierrez E.L."/>
            <person name="Dubchak I."/>
            <person name="Garcia-Fernandez J."/>
            <person name="Gibson-Brown J.J."/>
            <person name="Grigoriev I.V."/>
            <person name="Horton A.C."/>
            <person name="de Jong P.J."/>
            <person name="Jurka J."/>
            <person name="Kapitonov V.V."/>
            <person name="Kohara Y."/>
            <person name="Kuroki Y."/>
            <person name="Lindquist E."/>
            <person name="Lucas S."/>
            <person name="Osoegawa K."/>
            <person name="Pennacchio L.A."/>
            <person name="Salamov A.A."/>
            <person name="Satou Y."/>
            <person name="Sauka-Spengler T."/>
            <person name="Schmutz J."/>
            <person name="Shin-I T."/>
            <person name="Toyoda A."/>
            <person name="Bronner-Fraser M."/>
            <person name="Fujiyama A."/>
            <person name="Holland L.Z."/>
            <person name="Holland P.W.H."/>
            <person name="Satoh N."/>
            <person name="Rokhsar D.S."/>
        </authorList>
    </citation>
    <scope>NUCLEOTIDE SEQUENCE [LARGE SCALE GENOMIC DNA]</scope>
    <source>
        <strain evidence="3">S238N-H82</strain>
        <tissue evidence="3">Testes</tissue>
    </source>
</reference>
<feature type="compositionally biased region" description="Pro residues" evidence="2">
    <location>
        <begin position="2755"/>
        <end position="2776"/>
    </location>
</feature>
<evidence type="ECO:0008006" key="4">
    <source>
        <dbReference type="Google" id="ProtNLM"/>
    </source>
</evidence>
<feature type="region of interest" description="Disordered" evidence="2">
    <location>
        <begin position="2292"/>
        <end position="2320"/>
    </location>
</feature>
<proteinExistence type="predicted"/>
<dbReference type="InParanoid" id="C3Z3X9"/>
<feature type="region of interest" description="Disordered" evidence="2">
    <location>
        <begin position="375"/>
        <end position="400"/>
    </location>
</feature>
<feature type="compositionally biased region" description="Polar residues" evidence="2">
    <location>
        <begin position="2673"/>
        <end position="2683"/>
    </location>
</feature>
<feature type="compositionally biased region" description="Polar residues" evidence="2">
    <location>
        <begin position="2694"/>
        <end position="2705"/>
    </location>
</feature>
<protein>
    <recommendedName>
        <fullName evidence="4">Titin-like</fullName>
    </recommendedName>
</protein>
<feature type="region of interest" description="Disordered" evidence="2">
    <location>
        <begin position="2735"/>
        <end position="2870"/>
    </location>
</feature>
<organism>
    <name type="scientific">Branchiostoma floridae</name>
    <name type="common">Florida lancelet</name>
    <name type="synonym">Amphioxus</name>
    <dbReference type="NCBI Taxonomy" id="7739"/>
    <lineage>
        <taxon>Eukaryota</taxon>
        <taxon>Metazoa</taxon>
        <taxon>Chordata</taxon>
        <taxon>Cephalochordata</taxon>
        <taxon>Leptocardii</taxon>
        <taxon>Amphioxiformes</taxon>
        <taxon>Branchiostomatidae</taxon>
        <taxon>Branchiostoma</taxon>
    </lineage>
</organism>
<evidence type="ECO:0000256" key="2">
    <source>
        <dbReference type="SAM" id="MobiDB-lite"/>
    </source>
</evidence>
<sequence length="2870" mass="323454">MMWENDEQLIIEQQRNGNGIQSTVQGWMNGGLPDGKEKYTKDGKRIVAEEEWFYENGKWAHIWIYEDQVLEVEDARSRLDFEAAAKELKKTTQVIEETVVEEKEVEEEIKGPGMRIIIKGPFRLQRAPPKPGIKWKKKVEEVLGEEPMVWKALVAGALKHGTENDLGDCSLAVLEPAVVDALVYGSDSESAIPVVLEQVESGSGDDVDEAMVSAGPKEDFVLPVTEGKGNIYLPTLLEKVRGNGHGGGQELAEVKKELRVIEALEESDSGIENTPTHEIRKLKQIQYGIGYEEKQLGDMKIATAQFQQANVVSQASEKFSRPAVQQVKTEDAVYNQGTEQTLKLELESTRTTVVTPSVSFDRPKYSNVTQQLLQPKTTTAKSQDAEYHRGVAGSVSPPQEEKITGDIESFEYQKVNYEYVDVTKNRAQESITRSLDPNYNNAVEEVIKIPLGELQGVVPGLVYVKPCYEILKQEQNKAFVSQVISESPVFMEAGQGQTKIRPVGNVAEIAPIKWHQATVAKTGETLSTAKSSVVKTEMEYNKGKQEETFVTAEEVKDNIEKLTYSKAAVEETKKLPSVKPEVFQAKIQRGKYLEAEEARKELKLEEAKENIEKFTYTKATIKQTEKQRSLKPEVFQQASQEPQFSQAKETKRELKLKTTLEEIPAFKYQNSPITKITKVPFHMVVKSTVDVCVPLYRGEEGSVTVEPEEVDAELKPLDFKKTTFEPIKQVVWKHNTDEVSSYDAKYLSGEENKITLEEEELGTAIEPYKIESCTFSTVSQEVNKANSEEVKASAPNYLQGTEDEVVVEAEQTRKGEPPIPWEKAAVENIDVVLSSVNSEITETQESAYLEAEEAEEHVTAEEAGTFEGFDIQTPTYEIIEGLEGKVENVALQKTEAPQYNQGIENELEKLELEKARRIQPPIIERAVVDVIEIDKAAHVYVNQQQVVQVPLSIHTAVEGDLPEWEVAEEVEFEELKPMKATPKMALGQLYMAKGQQPKVGFAEEPSPVISDEVHLIQRPVSPPPRGNFKVKEKLVELELGETEEIPQVVQKSAKVSLVPKDDENKADSHELQTLYMDVKFADENQNYLELGEATNLEATYVMENADISLADMDAFGKVEVAVQQMKKLDLPKLEFHEEQEQITVADVNLSPVVISPKSKQLHAEYHVEETENYPDYSLSLQAVPRSLLKEAHEDTIQVRSDNVLEVPEIRYNDSKEVTVPETEAHVAEKTTVDTFKAPKIYRGEEQEENVQPEESEPLADVTNTTLKPSEIAILDLWKALVQESKTELHTLEAKETNINMIGLEVISDITPLSPDIAKEFDLPGESYLHVEQAKKETSVYVPPPELKNSQEAVLLLKEHEIIDVPHKKEEEGKAKVLAVPTQRLENVQSTKPEIMPAQNFAEEHIIDTRQEYIYIIPPSGGQDAQVSTLPRLDMDKARAQHYRMQQFPEEHTIDLKEEVILTIDDPSSPNTASSSMLPQQQMDRANAQRYRIQQLATEQVIDIKEQKVIVIEPPEPTTAGESSLPHLEMDRARAERYSIQQLAQEGVEDLEEQKVDTIHPHSSDAARESTLPHLELDRARAERYRTHQMAEEGSVDIIELKVDTIQPRTSDAARESTLPSLEMDRARAERYRTQQMAEEGSVDIIELKVDTIQHRTSDAARESTLPNVEMDRARAERYRIEQMAEEGSVDLKEMRVAWIDPHSRDEARRSTLPHTEMDQAHAERYRVQQLAEEGSVDIKEHAVGTIQPHDSDAARESTLPDLEMDRARAERYRIHQLAQEGSVDVKEQHVNWIDPHTSDTARRSTLPHLEMDRAQAERYRIQQLAREGSYDVKEHSVGIIQPDTSDAARRSTLPHLEMDRAQAERYRIQQLAREGSYDVREHVSWIDPHTSDAARRSTLPHLEMDRAQAERYRIQQLAREGSYDVREHSVGIIHPDTSDAARRSTLPHLEMDRAQAERYRIQQLAREGSYDVREHSVGIIHPDTSDAARRSTLPHLEMDRAQAERYRIQQLAREGSYDVREHSVGIIHPDTSDAARRSTLPHLEMDRAQAERYRIQQLAREGSYDVREHSVGAIYPTTSDAARRSTLPHLQLDQARAERYRIHQLGREEVVNTREAYVDRIPSSSSHPHHGRIIVVDGYPVHMMRPKPTTWIEIPAPRVRNPPRETVVNSSVRNVIGVIPPLATDAARQGSIPAEVLQKVQEQRVESHQAPTDERNVHERVEITSVIPPLPADIAHKAETPAEVFRRVHSRHVHSHHVHSGQETNLNDVVEPQKPLPPLETRTSMWRLVPGHESATARSSSKESHYMPETEVANGPIPPVERMVPSQQVVTSDEFHRADASTLHSSWVPAEIQVVGELDTLMQQGIIRFNPLSQIVENGADVHDYDEMFMVKQHSGIRRSSSLQYPVSTRPPQQTNGFKVGHIPQVGYPTKQWTSAQQLASESVEDRGDDDFDYDKLIRMTTGGKHEVPYEQLPKSGWSTIEVTGQEDNVAEIQQRSLERIYNRQDSVFIDYQRPKPKSDKPPFAFDFSRLIHWTIGEQNEIEKLPTHPGANPPHLVPINYDKTTTWVVGADPGSGTEKTYVSVAVPVRVRNTYFVEGSDARTDSRSDIVKSPEATVLHDMQDWKTLTRQGGRSVYSAMSDEPQYSSAPPLQAFQGYHQPYDGAYGDSRQYRRQGSTDSSTSGRVKRRAPQPPAQRTTSPVQHVYTSPPPSRPATSPVFQEPASAHAFHVQSLQNGYASPPARPLSPPHGSRSPSIPPHPKGPAPQPPAPLSPPPGTADITVPKAAIVNGRHSPPELFNGNDYVDLRDSEVSSVSSYGSQKGAKVKRSSKGYFPIFRRSSSKESFGKRPSVLEDRSPTEQPKRRRSKIQI</sequence>